<evidence type="ECO:0000313" key="3">
    <source>
        <dbReference type="EMBL" id="GBG34636.1"/>
    </source>
</evidence>
<dbReference type="PROSITE" id="PS50127">
    <property type="entry name" value="UBC_2"/>
    <property type="match status" value="1"/>
</dbReference>
<keyword evidence="4" id="KW-1185">Reference proteome</keyword>
<dbReference type="InterPro" id="IPR000608">
    <property type="entry name" value="UBC"/>
</dbReference>
<dbReference type="InParanoid" id="A0A2R5GUW2"/>
<evidence type="ECO:0000256" key="1">
    <source>
        <dbReference type="SAM" id="MobiDB-lite"/>
    </source>
</evidence>
<accession>A0A2R5GUW2</accession>
<evidence type="ECO:0000313" key="4">
    <source>
        <dbReference type="Proteomes" id="UP000241890"/>
    </source>
</evidence>
<sequence>CDGGDGGDFLQTATSMKPGKAMRHGKRPDCSDDDGDENMEVTSDVEDAVGGSDSGGSGGGPHSGGLTRRNIMAQQQQQQQSADAQISSNASISTQDASTVHARPRQLDASFAKHRFDKDVADLMAARTPYFMPHAHVSFRMLEPPFVGCAPDVHKALMCSVRPTDGAYGGTPWSFRICLPEAYPFKPPRIEALSPLFHPNVNPATGAVAFPMLERDWSPVCTLQIVVLGLVLLFVEPNLEHVVNLEAAELLRSAPALFLQRVNHDKSSLVKASGDQGA</sequence>
<dbReference type="SMART" id="SM00212">
    <property type="entry name" value="UBCc"/>
    <property type="match status" value="1"/>
</dbReference>
<proteinExistence type="predicted"/>
<dbReference type="SUPFAM" id="SSF54495">
    <property type="entry name" value="UBC-like"/>
    <property type="match status" value="1"/>
</dbReference>
<feature type="non-terminal residue" evidence="3">
    <location>
        <position position="1"/>
    </location>
</feature>
<feature type="region of interest" description="Disordered" evidence="1">
    <location>
        <begin position="1"/>
        <end position="104"/>
    </location>
</feature>
<organism evidence="3 4">
    <name type="scientific">Hondaea fermentalgiana</name>
    <dbReference type="NCBI Taxonomy" id="2315210"/>
    <lineage>
        <taxon>Eukaryota</taxon>
        <taxon>Sar</taxon>
        <taxon>Stramenopiles</taxon>
        <taxon>Bigyra</taxon>
        <taxon>Labyrinthulomycetes</taxon>
        <taxon>Thraustochytrida</taxon>
        <taxon>Thraustochytriidae</taxon>
        <taxon>Hondaea</taxon>
    </lineage>
</organism>
<dbReference type="Proteomes" id="UP000241890">
    <property type="component" value="Unassembled WGS sequence"/>
</dbReference>
<dbReference type="Pfam" id="PF00179">
    <property type="entry name" value="UQ_con"/>
    <property type="match status" value="1"/>
</dbReference>
<name>A0A2R5GUW2_9STRA</name>
<dbReference type="OrthoDB" id="1158011at2759"/>
<protein>
    <submittedName>
        <fullName evidence="3">Ubiquitin-conjugating enzyme family protein</fullName>
    </submittedName>
</protein>
<dbReference type="AlphaFoldDB" id="A0A2R5GUW2"/>
<feature type="compositionally biased region" description="Low complexity" evidence="1">
    <location>
        <begin position="73"/>
        <end position="93"/>
    </location>
</feature>
<evidence type="ECO:0000259" key="2">
    <source>
        <dbReference type="PROSITE" id="PS50127"/>
    </source>
</evidence>
<feature type="compositionally biased region" description="Acidic residues" evidence="1">
    <location>
        <begin position="31"/>
        <end position="47"/>
    </location>
</feature>
<feature type="compositionally biased region" description="Gly residues" evidence="1">
    <location>
        <begin position="52"/>
        <end position="63"/>
    </location>
</feature>
<dbReference type="CDD" id="cd23794">
    <property type="entry name" value="UBCc_UBE2F_UBE2M"/>
    <property type="match status" value="1"/>
</dbReference>
<dbReference type="Gene3D" id="3.10.110.10">
    <property type="entry name" value="Ubiquitin Conjugating Enzyme"/>
    <property type="match status" value="1"/>
</dbReference>
<feature type="domain" description="UBC core" evidence="2">
    <location>
        <begin position="111"/>
        <end position="271"/>
    </location>
</feature>
<dbReference type="InterPro" id="IPR050113">
    <property type="entry name" value="Ub_conjugating_enzyme"/>
</dbReference>
<dbReference type="InterPro" id="IPR016135">
    <property type="entry name" value="UBQ-conjugating_enzyme/RWD"/>
</dbReference>
<dbReference type="PANTHER" id="PTHR24067">
    <property type="entry name" value="UBIQUITIN-CONJUGATING ENZYME E2"/>
    <property type="match status" value="1"/>
</dbReference>
<gene>
    <name evidence="3" type="ORF">FCC1311_108582</name>
</gene>
<comment type="caution">
    <text evidence="3">The sequence shown here is derived from an EMBL/GenBank/DDBJ whole genome shotgun (WGS) entry which is preliminary data.</text>
</comment>
<dbReference type="EMBL" id="BEYU01000206">
    <property type="protein sequence ID" value="GBG34636.1"/>
    <property type="molecule type" value="Genomic_DNA"/>
</dbReference>
<reference evidence="3 4" key="1">
    <citation type="submission" date="2017-12" db="EMBL/GenBank/DDBJ databases">
        <title>Sequencing, de novo assembly and annotation of complete genome of a new Thraustochytrid species, strain FCC1311.</title>
        <authorList>
            <person name="Sedici K."/>
            <person name="Godart F."/>
            <person name="Aiese Cigliano R."/>
            <person name="Sanseverino W."/>
            <person name="Barakat M."/>
            <person name="Ortet P."/>
            <person name="Marechal E."/>
            <person name="Cagnac O."/>
            <person name="Amato A."/>
        </authorList>
    </citation>
    <scope>NUCLEOTIDE SEQUENCE [LARGE SCALE GENOMIC DNA]</scope>
</reference>